<dbReference type="InterPro" id="IPR020058">
    <property type="entry name" value="Glu/Gln-tRNA-synth_Ib_cat-dom"/>
</dbReference>
<dbReference type="GO" id="GO:0005829">
    <property type="term" value="C:cytosol"/>
    <property type="evidence" value="ECO:0007669"/>
    <property type="project" value="TreeGrafter"/>
</dbReference>
<dbReference type="Pfam" id="PF00749">
    <property type="entry name" value="tRNA-synt_1c"/>
    <property type="match status" value="2"/>
</dbReference>
<keyword evidence="3 6" id="KW-0067">ATP-binding</keyword>
<dbReference type="Proteomes" id="UP000595596">
    <property type="component" value="Chromosome"/>
</dbReference>
<reference evidence="8 9" key="1">
    <citation type="journal article" date="2020" name="Genome Biol. Evol.">
        <title>Comparative Genomics Underlines Multiple Roles of Profftella, an Obligate Symbiont of Psyllids: Providing Toxins, Vitamins, and Carotenoids.</title>
        <authorList>
            <person name="Nakabachi A."/>
            <person name="Piel J."/>
            <person name="Malenovsky I."/>
            <person name="Hirose Y."/>
        </authorList>
    </citation>
    <scope>NUCLEOTIDE SEQUENCE [LARGE SCALE GENOMIC DNA]</scope>
    <source>
        <strain evidence="8 9">Dco</strain>
    </source>
</reference>
<gene>
    <name evidence="8" type="primary">glnS</name>
    <name evidence="8" type="ORF">CRDco_0820</name>
</gene>
<dbReference type="PANTHER" id="PTHR43097">
    <property type="entry name" value="GLUTAMINE-TRNA LIGASE"/>
    <property type="match status" value="1"/>
</dbReference>
<keyword evidence="4 6" id="KW-0648">Protein biosynthesis</keyword>
<keyword evidence="2 6" id="KW-0547">Nucleotide-binding</keyword>
<protein>
    <submittedName>
        <fullName evidence="8">Glutamine--tRNA ligase</fullName>
    </submittedName>
</protein>
<dbReference type="EMBL" id="AP023214">
    <property type="protein sequence ID" value="BCG49303.1"/>
    <property type="molecule type" value="Genomic_DNA"/>
</dbReference>
<keyword evidence="1 6" id="KW-0436">Ligase</keyword>
<evidence type="ECO:0000256" key="3">
    <source>
        <dbReference type="ARBA" id="ARBA00022840"/>
    </source>
</evidence>
<evidence type="ECO:0000256" key="4">
    <source>
        <dbReference type="ARBA" id="ARBA00022917"/>
    </source>
</evidence>
<sequence>MINFLLFCKKTILRFPPEPKGFLHIGHNFNIYLNYCYSLKKGFFFLRYDNTNLSNINWYFYNFIKFDLLWLGIKWNKLEYFQNKIRIIYKILFYIIKKKSIFLKKNNILIRINFNYLKNLNLIYFLLNNTFFFKKNEIVYFVKNKIIIRIKNKKRHCMYFPTYNFSQCFNDYFNKINFSICTSEFKINSKIYNYLLKKVNKKPIQIEFEKKKLKFNKISKRNLKKKFFFNLFYLRKIGIDSKNLFNICNTLGVSKKISFLKFKDFKKMIVKKKTILIKCKLYLKSILFNIKKNLFFSIFVNKKNINLLNKNFKLYKILKNNFYTLNFSFFNKKLFFNKITYFKNYIFFCNKIIILKKKNLLKIYNFFINKRHCLYDNIVVYKKINLLK</sequence>
<feature type="domain" description="Glutamyl/glutaminyl-tRNA synthetase class Ib catalytic" evidence="7">
    <location>
        <begin position="13"/>
        <end position="98"/>
    </location>
</feature>
<dbReference type="InterPro" id="IPR000924">
    <property type="entry name" value="Glu/Gln-tRNA-synth"/>
</dbReference>
<comment type="similarity">
    <text evidence="6">Belongs to the class-I aminoacyl-tRNA synthetase family.</text>
</comment>
<dbReference type="GO" id="GO:0005524">
    <property type="term" value="F:ATP binding"/>
    <property type="evidence" value="ECO:0007669"/>
    <property type="project" value="UniProtKB-KW"/>
</dbReference>
<feature type="domain" description="Glutamyl/glutaminyl-tRNA synthetase class Ib catalytic" evidence="7">
    <location>
        <begin position="155"/>
        <end position="268"/>
    </location>
</feature>
<dbReference type="Gene3D" id="3.40.50.620">
    <property type="entry name" value="HUPs"/>
    <property type="match status" value="2"/>
</dbReference>
<accession>A0A7R6VZK3</accession>
<keyword evidence="9" id="KW-1185">Reference proteome</keyword>
<dbReference type="GO" id="GO:0006425">
    <property type="term" value="P:glutaminyl-tRNA aminoacylation"/>
    <property type="evidence" value="ECO:0007669"/>
    <property type="project" value="TreeGrafter"/>
</dbReference>
<evidence type="ECO:0000313" key="8">
    <source>
        <dbReference type="EMBL" id="BCG49303.1"/>
    </source>
</evidence>
<dbReference type="GO" id="GO:0004819">
    <property type="term" value="F:glutamine-tRNA ligase activity"/>
    <property type="evidence" value="ECO:0007669"/>
    <property type="project" value="TreeGrafter"/>
</dbReference>
<evidence type="ECO:0000256" key="1">
    <source>
        <dbReference type="ARBA" id="ARBA00022598"/>
    </source>
</evidence>
<evidence type="ECO:0000259" key="7">
    <source>
        <dbReference type="Pfam" id="PF00749"/>
    </source>
</evidence>
<dbReference type="Gene3D" id="3.90.800.10">
    <property type="entry name" value="Glutamyl-tRNA Synthetase, Domain 3"/>
    <property type="match status" value="1"/>
</dbReference>
<dbReference type="InterPro" id="IPR014729">
    <property type="entry name" value="Rossmann-like_a/b/a_fold"/>
</dbReference>
<dbReference type="RefSeq" id="WP_201329591.1">
    <property type="nucleotide sequence ID" value="NZ_AP023214.1"/>
</dbReference>
<dbReference type="AlphaFoldDB" id="A0A7R6VZK3"/>
<organism evidence="8 9">
    <name type="scientific">Candidatus Carsonella ruddii</name>
    <name type="common">Diaphorina cf. continua</name>
    <dbReference type="NCBI Taxonomy" id="2661587"/>
    <lineage>
        <taxon>Bacteria</taxon>
        <taxon>Pseudomonadati</taxon>
        <taxon>Pseudomonadota</taxon>
        <taxon>Gammaproteobacteria</taxon>
        <taxon>Oceanospirillales</taxon>
        <taxon>Halomonadaceae</taxon>
        <taxon>Zymobacter group</taxon>
        <taxon>Candidatus Carsonella</taxon>
    </lineage>
</organism>
<evidence type="ECO:0000313" key="9">
    <source>
        <dbReference type="Proteomes" id="UP000595596"/>
    </source>
</evidence>
<evidence type="ECO:0000256" key="2">
    <source>
        <dbReference type="ARBA" id="ARBA00022741"/>
    </source>
</evidence>
<dbReference type="PRINTS" id="PR00987">
    <property type="entry name" value="TRNASYNTHGLU"/>
</dbReference>
<evidence type="ECO:0000256" key="6">
    <source>
        <dbReference type="RuleBase" id="RU363037"/>
    </source>
</evidence>
<proteinExistence type="inferred from homology"/>
<name>A0A7R6VZK3_CARRU</name>
<evidence type="ECO:0000256" key="5">
    <source>
        <dbReference type="ARBA" id="ARBA00023146"/>
    </source>
</evidence>
<keyword evidence="5 6" id="KW-0030">Aminoacyl-tRNA synthetase</keyword>
<dbReference type="PANTHER" id="PTHR43097:SF5">
    <property type="entry name" value="GLUTAMATE--TRNA LIGASE"/>
    <property type="match status" value="1"/>
</dbReference>
<dbReference type="SUPFAM" id="SSF52374">
    <property type="entry name" value="Nucleotidylyl transferase"/>
    <property type="match status" value="1"/>
</dbReference>
<dbReference type="InterPro" id="IPR050132">
    <property type="entry name" value="Gln/Glu-tRNA_Ligase"/>
</dbReference>
<dbReference type="KEGG" id="crr:CRDco_0820"/>